<dbReference type="AlphaFoldDB" id="A0A1D7X7H3"/>
<dbReference type="EMBL" id="VCDX01000011">
    <property type="protein sequence ID" value="TYL10020.1"/>
    <property type="molecule type" value="Genomic_DNA"/>
</dbReference>
<sequence length="253" mass="27233">MFSFEGKIVWITGSSTGIGRAMALGFARNGANVVIHYNNSEKAALSLAQEIEQMGKKSLVVRGDVSDKNQVDAMVSKIKERFGRIDVLINNAGSMIKRARFEEVDEALWDRIINVNLKSVFLVTKAVFPMMKAQGKGKIINITSVAAKNGGGAGSITYATAKGGISTFTRALARDLADYNILVNAIAPGLIRTPFHNPEITPPQVFEKMASEILLKRAGTPEDIVGAALFLASDYADYITGETIDVNGGLFMS</sequence>
<dbReference type="GO" id="GO:0008206">
    <property type="term" value="P:bile acid metabolic process"/>
    <property type="evidence" value="ECO:0007669"/>
    <property type="project" value="UniProtKB-ARBA"/>
</dbReference>
<dbReference type="PRINTS" id="PR00080">
    <property type="entry name" value="SDRFAMILY"/>
</dbReference>
<dbReference type="EC" id="1.1.1.100" evidence="3"/>
<dbReference type="NCBIfam" id="NF005559">
    <property type="entry name" value="PRK07231.1"/>
    <property type="match status" value="1"/>
</dbReference>
<dbReference type="PANTHER" id="PTHR42760:SF133">
    <property type="entry name" value="3-OXOACYL-[ACYL-CARRIER-PROTEIN] REDUCTASE"/>
    <property type="match status" value="1"/>
</dbReference>
<dbReference type="PANTHER" id="PTHR42760">
    <property type="entry name" value="SHORT-CHAIN DEHYDROGENASES/REDUCTASES FAMILY MEMBER"/>
    <property type="match status" value="1"/>
</dbReference>
<reference evidence="3 5" key="1">
    <citation type="submission" date="2016-08" db="EMBL/GenBank/DDBJ databases">
        <title>Moorella thermoacetica DSM 103132.</title>
        <authorList>
            <person name="Jendresen C.B."/>
            <person name="Redl S.M."/>
            <person name="Jensen T.O."/>
            <person name="Nielsen A.T."/>
        </authorList>
    </citation>
    <scope>NUCLEOTIDE SEQUENCE [LARGE SCALE GENOMIC DNA]</scope>
    <source>
        <strain evidence="3 5">DSM 103132</strain>
    </source>
</reference>
<keyword evidence="2 3" id="KW-0560">Oxidoreductase</keyword>
<protein>
    <submittedName>
        <fullName evidence="3">3-oxoacyl-[acyl-carrier-protein] reductase FabG</fullName>
        <ecNumber evidence="3">1.1.1.100</ecNumber>
    </submittedName>
</protein>
<dbReference type="GO" id="GO:0004316">
    <property type="term" value="F:3-oxoacyl-[acyl-carrier-protein] reductase (NADPH) activity"/>
    <property type="evidence" value="ECO:0007669"/>
    <property type="project" value="UniProtKB-EC"/>
</dbReference>
<evidence type="ECO:0000256" key="2">
    <source>
        <dbReference type="ARBA" id="ARBA00023002"/>
    </source>
</evidence>
<dbReference type="KEGG" id="mtho:MOTHE_c03620"/>
<organism evidence="3 5">
    <name type="scientific">Neomoorella thermoacetica</name>
    <name type="common">Clostridium thermoaceticum</name>
    <dbReference type="NCBI Taxonomy" id="1525"/>
    <lineage>
        <taxon>Bacteria</taxon>
        <taxon>Bacillati</taxon>
        <taxon>Bacillota</taxon>
        <taxon>Clostridia</taxon>
        <taxon>Neomoorellales</taxon>
        <taxon>Neomoorellaceae</taxon>
        <taxon>Neomoorella</taxon>
    </lineage>
</organism>
<accession>A0A1D7X7H3</accession>
<dbReference type="RefSeq" id="WP_011391964.1">
    <property type="nucleotide sequence ID" value="NZ_CP012370.1"/>
</dbReference>
<evidence type="ECO:0000313" key="5">
    <source>
        <dbReference type="Proteomes" id="UP000094598"/>
    </source>
</evidence>
<reference evidence="4 6" key="2">
    <citation type="submission" date="2019-05" db="EMBL/GenBank/DDBJ databases">
        <title>Genome sequence of Moorella thermoacetica ATCC 33924.</title>
        <authorList>
            <person name="Poehlein A."/>
            <person name="Bengelsdorf F.R."/>
            <person name="Duerre P."/>
            <person name="Daniel R."/>
        </authorList>
    </citation>
    <scope>NUCLEOTIDE SEQUENCE [LARGE SCALE GENOMIC DNA]</scope>
    <source>
        <strain evidence="4 6">ATCC 33924</strain>
    </source>
</reference>
<comment type="similarity">
    <text evidence="1">Belongs to the short-chain dehydrogenases/reductases (SDR) family.</text>
</comment>
<proteinExistence type="inferred from homology"/>
<dbReference type="EMBL" id="CP017019">
    <property type="protein sequence ID" value="AOQ22840.1"/>
    <property type="molecule type" value="Genomic_DNA"/>
</dbReference>
<evidence type="ECO:0000313" key="3">
    <source>
        <dbReference type="EMBL" id="AOQ22840.1"/>
    </source>
</evidence>
<evidence type="ECO:0000313" key="4">
    <source>
        <dbReference type="EMBL" id="TYL10020.1"/>
    </source>
</evidence>
<dbReference type="Gene3D" id="3.40.50.720">
    <property type="entry name" value="NAD(P)-binding Rossmann-like Domain"/>
    <property type="match status" value="1"/>
</dbReference>
<dbReference type="SUPFAM" id="SSF51735">
    <property type="entry name" value="NAD(P)-binding Rossmann-fold domains"/>
    <property type="match status" value="1"/>
</dbReference>
<dbReference type="Pfam" id="PF13561">
    <property type="entry name" value="adh_short_C2"/>
    <property type="match status" value="1"/>
</dbReference>
<keyword evidence="6" id="KW-1185">Reference proteome</keyword>
<dbReference type="Proteomes" id="UP000322283">
    <property type="component" value="Unassembled WGS sequence"/>
</dbReference>
<dbReference type="PRINTS" id="PR00081">
    <property type="entry name" value="GDHRDH"/>
</dbReference>
<dbReference type="PROSITE" id="PS00061">
    <property type="entry name" value="ADH_SHORT"/>
    <property type="match status" value="1"/>
</dbReference>
<dbReference type="CDD" id="cd05233">
    <property type="entry name" value="SDR_c"/>
    <property type="match status" value="1"/>
</dbReference>
<dbReference type="KEGG" id="mthz:MOTHA_c04510"/>
<dbReference type="InterPro" id="IPR002347">
    <property type="entry name" value="SDR_fam"/>
</dbReference>
<dbReference type="NCBIfam" id="NF009466">
    <property type="entry name" value="PRK12826.1-2"/>
    <property type="match status" value="1"/>
</dbReference>
<dbReference type="OMA" id="WEVANVI"/>
<dbReference type="Proteomes" id="UP000094598">
    <property type="component" value="Chromosome"/>
</dbReference>
<evidence type="ECO:0000256" key="1">
    <source>
        <dbReference type="ARBA" id="ARBA00006484"/>
    </source>
</evidence>
<dbReference type="InterPro" id="IPR020904">
    <property type="entry name" value="Sc_DH/Rdtase_CS"/>
</dbReference>
<name>A0A1D7X7H3_NEOTH</name>
<dbReference type="InterPro" id="IPR036291">
    <property type="entry name" value="NAD(P)-bd_dom_sf"/>
</dbReference>
<dbReference type="FunFam" id="3.40.50.720:FF:000084">
    <property type="entry name" value="Short-chain dehydrogenase reductase"/>
    <property type="match status" value="1"/>
</dbReference>
<evidence type="ECO:0000313" key="6">
    <source>
        <dbReference type="Proteomes" id="UP000322283"/>
    </source>
</evidence>
<dbReference type="GeneID" id="45616464"/>
<gene>
    <name evidence="3" type="primary">fabG_1</name>
    <name evidence="4" type="synonym">fabG_3</name>
    <name evidence="3" type="ORF">Maut_00365</name>
    <name evidence="4" type="ORF">MTAT_25160</name>
</gene>